<evidence type="ECO:0000256" key="1">
    <source>
        <dbReference type="ARBA" id="ARBA00023015"/>
    </source>
</evidence>
<accession>A0A4P6Q7I4</accession>
<evidence type="ECO:0000256" key="3">
    <source>
        <dbReference type="ARBA" id="ARBA00023163"/>
    </source>
</evidence>
<dbReference type="SUPFAM" id="SSF46785">
    <property type="entry name" value="Winged helix' DNA-binding domain"/>
    <property type="match status" value="1"/>
</dbReference>
<keyword evidence="2" id="KW-0238">DNA-binding</keyword>
<feature type="compositionally biased region" description="Basic and acidic residues" evidence="4">
    <location>
        <begin position="1"/>
        <end position="10"/>
    </location>
</feature>
<evidence type="ECO:0000313" key="7">
    <source>
        <dbReference type="Proteomes" id="UP000292235"/>
    </source>
</evidence>
<proteinExistence type="predicted"/>
<dbReference type="Pfam" id="PF07729">
    <property type="entry name" value="FCD"/>
    <property type="match status" value="1"/>
</dbReference>
<dbReference type="InterPro" id="IPR036388">
    <property type="entry name" value="WH-like_DNA-bd_sf"/>
</dbReference>
<sequence>MTATGDRIDDLPDAGGGLERSSTAERVADLLRGHIIDGALAPGARLSEERLGRKFRVSRNTLREAFRLLGHERLLVHEFNRGVFVAKPGAEDVVDLFRMRRVLELDAVRASARASAEALNAVGAAVEEGEAAHARGDWEGIGTANMAYHRRIGGLLGSPRVDETMRQLLAELRLAFHVMAAPRDFYTPYLDRNHAIYDLLAAGAVDTAAEELADYFDTAERQLVHAFTARAADRGA</sequence>
<keyword evidence="7" id="KW-1185">Reference proteome</keyword>
<dbReference type="SMART" id="SM00895">
    <property type="entry name" value="FCD"/>
    <property type="match status" value="1"/>
</dbReference>
<evidence type="ECO:0000256" key="2">
    <source>
        <dbReference type="ARBA" id="ARBA00023125"/>
    </source>
</evidence>
<feature type="region of interest" description="Disordered" evidence="4">
    <location>
        <begin position="1"/>
        <end position="20"/>
    </location>
</feature>
<reference evidence="6 7" key="1">
    <citation type="submission" date="2019-02" db="EMBL/GenBank/DDBJ databases">
        <authorList>
            <person name="Khodamoradi S."/>
            <person name="Hahnke R.L."/>
            <person name="Kaempfer P."/>
            <person name="Schumann P."/>
            <person name="Rohde M."/>
            <person name="Steinert M."/>
            <person name="Luzhetskyy A."/>
            <person name="Wink J."/>
            <person name="Ruckert C."/>
        </authorList>
    </citation>
    <scope>NUCLEOTIDE SEQUENCE [LARGE SCALE GENOMIC DNA]</scope>
    <source>
        <strain evidence="6 7">M2</strain>
    </source>
</reference>
<dbReference type="SMART" id="SM00345">
    <property type="entry name" value="HTH_GNTR"/>
    <property type="match status" value="1"/>
</dbReference>
<feature type="domain" description="HTH gntR-type" evidence="5">
    <location>
        <begin position="21"/>
        <end position="88"/>
    </location>
</feature>
<dbReference type="KEGG" id="strr:EKD16_15100"/>
<evidence type="ECO:0000256" key="4">
    <source>
        <dbReference type="SAM" id="MobiDB-lite"/>
    </source>
</evidence>
<dbReference type="PROSITE" id="PS50949">
    <property type="entry name" value="HTH_GNTR"/>
    <property type="match status" value="1"/>
</dbReference>
<dbReference type="PANTHER" id="PTHR43537">
    <property type="entry name" value="TRANSCRIPTIONAL REGULATOR, GNTR FAMILY"/>
    <property type="match status" value="1"/>
</dbReference>
<evidence type="ECO:0000259" key="5">
    <source>
        <dbReference type="PROSITE" id="PS50949"/>
    </source>
</evidence>
<dbReference type="Proteomes" id="UP000292235">
    <property type="component" value="Chromosome"/>
</dbReference>
<dbReference type="InterPro" id="IPR000524">
    <property type="entry name" value="Tscrpt_reg_HTH_GntR"/>
</dbReference>
<evidence type="ECO:0000313" key="6">
    <source>
        <dbReference type="EMBL" id="QBI54797.1"/>
    </source>
</evidence>
<dbReference type="InterPro" id="IPR036390">
    <property type="entry name" value="WH_DNA-bd_sf"/>
</dbReference>
<dbReference type="Pfam" id="PF00392">
    <property type="entry name" value="GntR"/>
    <property type="match status" value="1"/>
</dbReference>
<gene>
    <name evidence="6" type="ORF">EKD16_15100</name>
</gene>
<dbReference type="PANTHER" id="PTHR43537:SF45">
    <property type="entry name" value="GNTR FAMILY REGULATORY PROTEIN"/>
    <property type="match status" value="1"/>
</dbReference>
<dbReference type="EMBL" id="CP036455">
    <property type="protein sequence ID" value="QBI54797.1"/>
    <property type="molecule type" value="Genomic_DNA"/>
</dbReference>
<protein>
    <submittedName>
        <fullName evidence="6">Transcriptional regulator NanR</fullName>
    </submittedName>
</protein>
<name>A0A4P6Q7I4_9ACTN</name>
<dbReference type="AlphaFoldDB" id="A0A4P6Q7I4"/>
<dbReference type="SUPFAM" id="SSF48008">
    <property type="entry name" value="GntR ligand-binding domain-like"/>
    <property type="match status" value="1"/>
</dbReference>
<dbReference type="InterPro" id="IPR008920">
    <property type="entry name" value="TF_FadR/GntR_C"/>
</dbReference>
<dbReference type="InterPro" id="IPR011711">
    <property type="entry name" value="GntR_C"/>
</dbReference>
<organism evidence="6 7">
    <name type="scientific">Streptomonospora litoralis</name>
    <dbReference type="NCBI Taxonomy" id="2498135"/>
    <lineage>
        <taxon>Bacteria</taxon>
        <taxon>Bacillati</taxon>
        <taxon>Actinomycetota</taxon>
        <taxon>Actinomycetes</taxon>
        <taxon>Streptosporangiales</taxon>
        <taxon>Nocardiopsidaceae</taxon>
        <taxon>Streptomonospora</taxon>
    </lineage>
</organism>
<dbReference type="Gene3D" id="1.10.10.10">
    <property type="entry name" value="Winged helix-like DNA-binding domain superfamily/Winged helix DNA-binding domain"/>
    <property type="match status" value="1"/>
</dbReference>
<dbReference type="Gene3D" id="1.20.120.530">
    <property type="entry name" value="GntR ligand-binding domain-like"/>
    <property type="match status" value="1"/>
</dbReference>
<dbReference type="CDD" id="cd07377">
    <property type="entry name" value="WHTH_GntR"/>
    <property type="match status" value="1"/>
</dbReference>
<dbReference type="RefSeq" id="WP_207391305.1">
    <property type="nucleotide sequence ID" value="NZ_CP036455.1"/>
</dbReference>
<keyword evidence="1" id="KW-0805">Transcription regulation</keyword>
<keyword evidence="3" id="KW-0804">Transcription</keyword>
<dbReference type="GO" id="GO:0003700">
    <property type="term" value="F:DNA-binding transcription factor activity"/>
    <property type="evidence" value="ECO:0007669"/>
    <property type="project" value="InterPro"/>
</dbReference>
<dbReference type="GO" id="GO:0003677">
    <property type="term" value="F:DNA binding"/>
    <property type="evidence" value="ECO:0007669"/>
    <property type="project" value="UniProtKB-KW"/>
</dbReference>